<dbReference type="OrthoDB" id="1077582at2759"/>
<dbReference type="InterPro" id="IPR032805">
    <property type="entry name" value="Wax_synthase_dom"/>
</dbReference>
<proteinExistence type="inferred from homology"/>
<dbReference type="GeneID" id="105175274"/>
<dbReference type="GO" id="GO:0008374">
    <property type="term" value="F:O-acyltransferase activity"/>
    <property type="evidence" value="ECO:0007669"/>
    <property type="project" value="InterPro"/>
</dbReference>
<evidence type="ECO:0000256" key="8">
    <source>
        <dbReference type="ARBA" id="ARBA00023315"/>
    </source>
</evidence>
<dbReference type="Pfam" id="PF13813">
    <property type="entry name" value="MBOAT_2"/>
    <property type="match status" value="1"/>
</dbReference>
<feature type="transmembrane region" description="Helical" evidence="9">
    <location>
        <begin position="278"/>
        <end position="295"/>
    </location>
</feature>
<evidence type="ECO:0000256" key="7">
    <source>
        <dbReference type="ARBA" id="ARBA00023136"/>
    </source>
</evidence>
<comment type="subcellular location">
    <subcellularLocation>
        <location evidence="1">Membrane</location>
        <topology evidence="1">Multi-pass membrane protein</topology>
    </subcellularLocation>
</comment>
<evidence type="ECO:0000256" key="3">
    <source>
        <dbReference type="ARBA" id="ARBA00022679"/>
    </source>
</evidence>
<evidence type="ECO:0000256" key="6">
    <source>
        <dbReference type="ARBA" id="ARBA00023098"/>
    </source>
</evidence>
<evidence type="ECO:0000256" key="5">
    <source>
        <dbReference type="ARBA" id="ARBA00022989"/>
    </source>
</evidence>
<feature type="transmembrane region" description="Helical" evidence="9">
    <location>
        <begin position="166"/>
        <end position="188"/>
    </location>
</feature>
<feature type="transmembrane region" description="Helical" evidence="9">
    <location>
        <begin position="48"/>
        <end position="65"/>
    </location>
</feature>
<name>A0A6I9U900_SESIN</name>
<reference evidence="12" key="1">
    <citation type="submission" date="2025-08" db="UniProtKB">
        <authorList>
            <consortium name="RefSeq"/>
        </authorList>
    </citation>
    <scope>IDENTIFICATION</scope>
</reference>
<dbReference type="KEGG" id="sind:105175274"/>
<keyword evidence="7 9" id="KW-0472">Membrane</keyword>
<dbReference type="PANTHER" id="PTHR31595:SF77">
    <property type="entry name" value="ACYL-COA--STEROL O-ACYLTRANSFERASE 1-LIKE"/>
    <property type="match status" value="1"/>
</dbReference>
<evidence type="ECO:0000313" key="11">
    <source>
        <dbReference type="Proteomes" id="UP000504604"/>
    </source>
</evidence>
<dbReference type="Gramene" id="SIN_1006934.t">
    <property type="protein sequence ID" value="SIN_1006934.t.cds1"/>
    <property type="gene ID" value="SIN_1006934"/>
</dbReference>
<keyword evidence="6" id="KW-0443">Lipid metabolism</keyword>
<keyword evidence="8" id="KW-0012">Acyltransferase</keyword>
<evidence type="ECO:0000256" key="4">
    <source>
        <dbReference type="ARBA" id="ARBA00022692"/>
    </source>
</evidence>
<gene>
    <name evidence="12" type="primary">LOC105175274</name>
</gene>
<evidence type="ECO:0000313" key="12">
    <source>
        <dbReference type="RefSeq" id="XP_011095962.1"/>
    </source>
</evidence>
<dbReference type="PANTHER" id="PTHR31595">
    <property type="entry name" value="LONG-CHAIN-ALCOHOL O-FATTY-ACYLTRANSFERASE 3-RELATED"/>
    <property type="match status" value="1"/>
</dbReference>
<keyword evidence="5 9" id="KW-1133">Transmembrane helix</keyword>
<dbReference type="AlphaFoldDB" id="A0A6I9U900"/>
<dbReference type="InterPro" id="IPR017088">
    <property type="entry name" value="Wax_synthase_Magnoliopsida"/>
</dbReference>
<evidence type="ECO:0000256" key="9">
    <source>
        <dbReference type="SAM" id="Phobius"/>
    </source>
</evidence>
<evidence type="ECO:0000259" key="10">
    <source>
        <dbReference type="Pfam" id="PF13813"/>
    </source>
</evidence>
<dbReference type="PIRSF" id="PIRSF037006">
    <property type="entry name" value="Wax_synthase"/>
    <property type="match status" value="1"/>
</dbReference>
<protein>
    <submittedName>
        <fullName evidence="12">Acyl-CoA--sterol O-acyltransferase 1-like</fullName>
    </submittedName>
</protein>
<accession>A0A6I9U900</accession>
<feature type="transmembrane region" description="Helical" evidence="9">
    <location>
        <begin position="71"/>
        <end position="91"/>
    </location>
</feature>
<dbReference type="GO" id="GO:0016020">
    <property type="term" value="C:membrane"/>
    <property type="evidence" value="ECO:0007669"/>
    <property type="project" value="UniProtKB-SubCell"/>
</dbReference>
<dbReference type="InterPro" id="IPR044851">
    <property type="entry name" value="Wax_synthase"/>
</dbReference>
<dbReference type="GO" id="GO:0006629">
    <property type="term" value="P:lipid metabolic process"/>
    <property type="evidence" value="ECO:0007669"/>
    <property type="project" value="UniProtKB-KW"/>
</dbReference>
<keyword evidence="11" id="KW-1185">Reference proteome</keyword>
<dbReference type="InParanoid" id="A0A6I9U900"/>
<feature type="transmembrane region" description="Helical" evidence="9">
    <location>
        <begin position="307"/>
        <end position="327"/>
    </location>
</feature>
<sequence>MEGDVTYVMRYWMEGEINTFIKVWISAYLSLCYCYFAGKMLPKGHRRLAAFLPVMALFPLLPLQLHSLHLGGITSFFLAWLTTFKLLLFAFDQGPLSIPSISLPRFLAVACLPIKLIQPSKSRENGKIHSEKGHKSFLNYAIKALLFALIIKSYDYEDHIHPRIIMVMYCFHIYLSLEIILAIAAAMARGLLGAELEPQFNEPYLSTSLQDFWGRRWNLMVTRILRPTVYLPVLDWSSSILGREWAALPAVMATFIVSGLMHELIFYQLGRVKPTWEITWFFVLHGACLMVEIVVKKAVNGRWRLPRLIGTILSIGLVMVTGSWLFFPQLLRCKADERGLAELAAIGTFVKDIVRALNFTVNTYISFS</sequence>
<comment type="similarity">
    <text evidence="2">Belongs to the wax synthase family.</text>
</comment>
<feature type="transmembrane region" description="Helical" evidence="9">
    <location>
        <begin position="20"/>
        <end position="36"/>
    </location>
</feature>
<organism evidence="11 12">
    <name type="scientific">Sesamum indicum</name>
    <name type="common">Oriental sesame</name>
    <name type="synonym">Sesamum orientale</name>
    <dbReference type="NCBI Taxonomy" id="4182"/>
    <lineage>
        <taxon>Eukaryota</taxon>
        <taxon>Viridiplantae</taxon>
        <taxon>Streptophyta</taxon>
        <taxon>Embryophyta</taxon>
        <taxon>Tracheophyta</taxon>
        <taxon>Spermatophyta</taxon>
        <taxon>Magnoliopsida</taxon>
        <taxon>eudicotyledons</taxon>
        <taxon>Gunneridae</taxon>
        <taxon>Pentapetalae</taxon>
        <taxon>asterids</taxon>
        <taxon>lamiids</taxon>
        <taxon>Lamiales</taxon>
        <taxon>Pedaliaceae</taxon>
        <taxon>Sesamum</taxon>
    </lineage>
</organism>
<evidence type="ECO:0000256" key="2">
    <source>
        <dbReference type="ARBA" id="ARBA00007282"/>
    </source>
</evidence>
<dbReference type="RefSeq" id="XP_011095962.1">
    <property type="nucleotide sequence ID" value="XM_011097660.2"/>
</dbReference>
<keyword evidence="3" id="KW-0808">Transferase</keyword>
<dbReference type="Proteomes" id="UP000504604">
    <property type="component" value="Linkage group LG12"/>
</dbReference>
<evidence type="ECO:0000256" key="1">
    <source>
        <dbReference type="ARBA" id="ARBA00004141"/>
    </source>
</evidence>
<feature type="domain" description="Wax synthase" evidence="10">
    <location>
        <begin position="197"/>
        <end position="283"/>
    </location>
</feature>
<feature type="transmembrane region" description="Helical" evidence="9">
    <location>
        <begin position="245"/>
        <end position="266"/>
    </location>
</feature>
<keyword evidence="4 9" id="KW-0812">Transmembrane</keyword>